<evidence type="ECO:0000256" key="1">
    <source>
        <dbReference type="SAM" id="MobiDB-lite"/>
    </source>
</evidence>
<dbReference type="GO" id="GO:0000956">
    <property type="term" value="P:nuclear-transcribed mRNA catabolic process"/>
    <property type="evidence" value="ECO:0007669"/>
    <property type="project" value="TreeGrafter"/>
</dbReference>
<proteinExistence type="predicted"/>
<reference evidence="4" key="2">
    <citation type="submission" date="2024-04" db="EMBL/GenBank/DDBJ databases">
        <authorList>
            <person name="Chen Y."/>
            <person name="Shah S."/>
            <person name="Dougan E. K."/>
            <person name="Thang M."/>
            <person name="Chan C."/>
        </authorList>
    </citation>
    <scope>NUCLEOTIDE SEQUENCE [LARGE SCALE GENOMIC DNA]</scope>
</reference>
<comment type="caution">
    <text evidence="3">The sequence shown here is derived from an EMBL/GenBank/DDBJ whole genome shotgun (WGS) entry which is preliminary data.</text>
</comment>
<dbReference type="PANTHER" id="PTHR12341">
    <property type="entry name" value="5'-&gt;3' EXORIBONUCLEASE"/>
    <property type="match status" value="1"/>
</dbReference>
<dbReference type="InterPro" id="IPR027073">
    <property type="entry name" value="5_3_exoribonuclease"/>
</dbReference>
<organism evidence="3">
    <name type="scientific">Cladocopium goreaui</name>
    <dbReference type="NCBI Taxonomy" id="2562237"/>
    <lineage>
        <taxon>Eukaryota</taxon>
        <taxon>Sar</taxon>
        <taxon>Alveolata</taxon>
        <taxon>Dinophyceae</taxon>
        <taxon>Suessiales</taxon>
        <taxon>Symbiodiniaceae</taxon>
        <taxon>Cladocopium</taxon>
    </lineage>
</organism>
<dbReference type="OrthoDB" id="448760at2759"/>
<dbReference type="Gene3D" id="3.40.50.12390">
    <property type="match status" value="1"/>
</dbReference>
<dbReference type="GO" id="GO:0005634">
    <property type="term" value="C:nucleus"/>
    <property type="evidence" value="ECO:0007669"/>
    <property type="project" value="TreeGrafter"/>
</dbReference>
<dbReference type="EMBL" id="CAMXCT010000435">
    <property type="protein sequence ID" value="CAI3978755.1"/>
    <property type="molecule type" value="Genomic_DNA"/>
</dbReference>
<dbReference type="InterPro" id="IPR004859">
    <property type="entry name" value="Xrn1_N"/>
</dbReference>
<feature type="region of interest" description="Disordered" evidence="1">
    <location>
        <begin position="399"/>
        <end position="422"/>
    </location>
</feature>
<feature type="domain" description="Xrn1 N-terminal" evidence="2">
    <location>
        <begin position="2"/>
        <end position="82"/>
    </location>
</feature>
<reference evidence="3" key="1">
    <citation type="submission" date="2022-10" db="EMBL/GenBank/DDBJ databases">
        <authorList>
            <person name="Chen Y."/>
            <person name="Dougan E. K."/>
            <person name="Chan C."/>
            <person name="Rhodes N."/>
            <person name="Thang M."/>
        </authorList>
    </citation>
    <scope>NUCLEOTIDE SEQUENCE</scope>
</reference>
<dbReference type="EMBL" id="CAMXCT020000435">
    <property type="protein sequence ID" value="CAL1132130.1"/>
    <property type="molecule type" value="Genomic_DNA"/>
</dbReference>
<keyword evidence="6" id="KW-1185">Reference proteome</keyword>
<evidence type="ECO:0000313" key="4">
    <source>
        <dbReference type="EMBL" id="CAL1132130.1"/>
    </source>
</evidence>
<name>A0A9P1FLF1_9DINO</name>
<dbReference type="GO" id="GO:0003723">
    <property type="term" value="F:RNA binding"/>
    <property type="evidence" value="ECO:0007669"/>
    <property type="project" value="TreeGrafter"/>
</dbReference>
<protein>
    <submittedName>
        <fullName evidence="5">5'-3' exoribonuclease 2</fullName>
    </submittedName>
</protein>
<evidence type="ECO:0000313" key="3">
    <source>
        <dbReference type="EMBL" id="CAI3978755.1"/>
    </source>
</evidence>
<dbReference type="GO" id="GO:0004534">
    <property type="term" value="F:5'-3' RNA exonuclease activity"/>
    <property type="evidence" value="ECO:0007669"/>
    <property type="project" value="TreeGrafter"/>
</dbReference>
<dbReference type="Proteomes" id="UP001152797">
    <property type="component" value="Unassembled WGS sequence"/>
</dbReference>
<sequence length="422" mass="46074">MLTPGVPVMDRLTASLEEHFKCRQAEGKLPAELKVTVSGPREPGEGEHKIMLQLVRNESAKAREDENHVIVGTDSDLFLVPVALLGAPRAVCVARCEEAIDAQGRRTCLRVCQTHQMVQSILRQFVKLAAPASSPTPKEEQQVRLDFICVTCLRGNDYLPELMSDVAVEDLWPRYLRWRGAGATGLVDSESDDSGEHLVLLRGAFADFLGGLGGAWSPQKVTAWSAKEGAQQYVEALMWCLETYATGHCPDLQRRFCAALQHFASAALIAQQLPILEPGCCKALRSDAKPLSPMACALAVLPVADVRCWLLPQQPSLAPLLEESGLLGEVAKLETCRSCQRLTSSVVNGPTVGKKAEKNRKALEVHRREHQDIDAVSLEALDAEVHRLISAQPPEGCPAALAALPAAEAEETKPKRAKRRRR</sequence>
<accession>A0A9P1FLF1</accession>
<evidence type="ECO:0000313" key="6">
    <source>
        <dbReference type="Proteomes" id="UP001152797"/>
    </source>
</evidence>
<dbReference type="Pfam" id="PF03159">
    <property type="entry name" value="XRN_N"/>
    <property type="match status" value="1"/>
</dbReference>
<evidence type="ECO:0000313" key="5">
    <source>
        <dbReference type="EMBL" id="CAL4766067.1"/>
    </source>
</evidence>
<dbReference type="EMBL" id="CAMXCT030000435">
    <property type="protein sequence ID" value="CAL4766067.1"/>
    <property type="molecule type" value="Genomic_DNA"/>
</dbReference>
<gene>
    <name evidence="3" type="ORF">C1SCF055_LOCUS6758</name>
</gene>
<evidence type="ECO:0000259" key="2">
    <source>
        <dbReference type="Pfam" id="PF03159"/>
    </source>
</evidence>
<dbReference type="AlphaFoldDB" id="A0A9P1FLF1"/>